<dbReference type="Proteomes" id="UP000003571">
    <property type="component" value="Unassembled WGS sequence"/>
</dbReference>
<dbReference type="GO" id="GO:0003824">
    <property type="term" value="F:catalytic activity"/>
    <property type="evidence" value="ECO:0007669"/>
    <property type="project" value="InterPro"/>
</dbReference>
<dbReference type="AlphaFoldDB" id="H7EIJ4"/>
<dbReference type="STRING" id="907348.TresaDRAFT_1925"/>
<dbReference type="GO" id="GO:0005975">
    <property type="term" value="P:carbohydrate metabolic process"/>
    <property type="evidence" value="ECO:0007669"/>
    <property type="project" value="InterPro"/>
</dbReference>
<name>H7EIJ4_9SPIR</name>
<reference evidence="1 2" key="1">
    <citation type="submission" date="2011-09" db="EMBL/GenBank/DDBJ databases">
        <title>The draft genome of Treponema saccharophilum DSM 2985.</title>
        <authorList>
            <consortium name="US DOE Joint Genome Institute (JGI-PGF)"/>
            <person name="Lucas S."/>
            <person name="Copeland A."/>
            <person name="Lapidus A."/>
            <person name="Glavina del Rio T."/>
            <person name="Dalin E."/>
            <person name="Tice H."/>
            <person name="Bruce D."/>
            <person name="Goodwin L."/>
            <person name="Pitluck S."/>
            <person name="Peters L."/>
            <person name="Kyrpides N."/>
            <person name="Mavromatis K."/>
            <person name="Ivanova N."/>
            <person name="Markowitz V."/>
            <person name="Cheng J.-F."/>
            <person name="Hugenholtz P."/>
            <person name="Woyke T."/>
            <person name="Wu D."/>
            <person name="Gronow S."/>
            <person name="Wellnitz S."/>
            <person name="Brambilla E."/>
            <person name="Klenk H.-P."/>
            <person name="Eisen J.A."/>
        </authorList>
    </citation>
    <scope>NUCLEOTIDE SEQUENCE [LARGE SCALE GENOMIC DNA]</scope>
    <source>
        <strain evidence="1 2">DSM 2985</strain>
    </source>
</reference>
<gene>
    <name evidence="1" type="ORF">TresaDRAFT_1925</name>
</gene>
<proteinExistence type="predicted"/>
<dbReference type="RefSeq" id="WP_002702786.1">
    <property type="nucleotide sequence ID" value="NZ_AGRW01000036.1"/>
</dbReference>
<dbReference type="SUPFAM" id="SSF74650">
    <property type="entry name" value="Galactose mutarotase-like"/>
    <property type="match status" value="1"/>
</dbReference>
<protein>
    <submittedName>
        <fullName evidence="1">Glucosidase</fullName>
    </submittedName>
</protein>
<sequence>MSWSEKCGGWVPVLRDRQTQNYNFANSLGEGVFHYTERNKGELVYGLGEKAGNM</sequence>
<organism evidence="1 2">
    <name type="scientific">Treponema saccharophilum DSM 2985</name>
    <dbReference type="NCBI Taxonomy" id="907348"/>
    <lineage>
        <taxon>Bacteria</taxon>
        <taxon>Pseudomonadati</taxon>
        <taxon>Spirochaetota</taxon>
        <taxon>Spirochaetia</taxon>
        <taxon>Spirochaetales</taxon>
        <taxon>Treponemataceae</taxon>
        <taxon>Treponema</taxon>
    </lineage>
</organism>
<dbReference type="GO" id="GO:0030246">
    <property type="term" value="F:carbohydrate binding"/>
    <property type="evidence" value="ECO:0007669"/>
    <property type="project" value="InterPro"/>
</dbReference>
<dbReference type="EMBL" id="AGRW01000036">
    <property type="protein sequence ID" value="EIC02645.1"/>
    <property type="molecule type" value="Genomic_DNA"/>
</dbReference>
<keyword evidence="2" id="KW-1185">Reference proteome</keyword>
<evidence type="ECO:0000313" key="1">
    <source>
        <dbReference type="EMBL" id="EIC02645.1"/>
    </source>
</evidence>
<dbReference type="InterPro" id="IPR011013">
    <property type="entry name" value="Gal_mutarotase_sf_dom"/>
</dbReference>
<accession>H7EIJ4</accession>
<evidence type="ECO:0000313" key="2">
    <source>
        <dbReference type="Proteomes" id="UP000003571"/>
    </source>
</evidence>
<comment type="caution">
    <text evidence="1">The sequence shown here is derived from an EMBL/GenBank/DDBJ whole genome shotgun (WGS) entry which is preliminary data.</text>
</comment>
<dbReference type="PATRIC" id="fig|907348.3.peg.643"/>